<keyword evidence="4" id="KW-0378">Hydrolase</keyword>
<keyword evidence="5" id="KW-1185">Reference proteome</keyword>
<accession>A0A2N0AK30</accession>
<dbReference type="Gene3D" id="3.90.850.10">
    <property type="entry name" value="Fumarylacetoacetase-like, C-terminal domain"/>
    <property type="match status" value="1"/>
</dbReference>
<dbReference type="Pfam" id="PF01557">
    <property type="entry name" value="FAA_hydrolase"/>
    <property type="match status" value="1"/>
</dbReference>
<evidence type="ECO:0000313" key="5">
    <source>
        <dbReference type="Proteomes" id="UP000232145"/>
    </source>
</evidence>
<comment type="similarity">
    <text evidence="1">Belongs to the FAH family.</text>
</comment>
<comment type="caution">
    <text evidence="4">The sequence shown here is derived from an EMBL/GenBank/DDBJ whole genome shotgun (WGS) entry which is preliminary data.</text>
</comment>
<dbReference type="InterPro" id="IPR011234">
    <property type="entry name" value="Fumarylacetoacetase-like_C"/>
</dbReference>
<evidence type="ECO:0000259" key="3">
    <source>
        <dbReference type="Pfam" id="PF01557"/>
    </source>
</evidence>
<protein>
    <submittedName>
        <fullName evidence="4">Fumarylacetoacetate hydrolase</fullName>
    </submittedName>
</protein>
<dbReference type="GO" id="GO:0046872">
    <property type="term" value="F:metal ion binding"/>
    <property type="evidence" value="ECO:0007669"/>
    <property type="project" value="UniProtKB-KW"/>
</dbReference>
<dbReference type="RefSeq" id="WP_100744065.1">
    <property type="nucleotide sequence ID" value="NZ_NPDW01000002.1"/>
</dbReference>
<organism evidence="4 5">
    <name type="scientific">Leptospira harrisiae</name>
    <dbReference type="NCBI Taxonomy" id="2023189"/>
    <lineage>
        <taxon>Bacteria</taxon>
        <taxon>Pseudomonadati</taxon>
        <taxon>Spirochaetota</taxon>
        <taxon>Spirochaetia</taxon>
        <taxon>Leptospirales</taxon>
        <taxon>Leptospiraceae</taxon>
        <taxon>Leptospira</taxon>
    </lineage>
</organism>
<dbReference type="InterPro" id="IPR036663">
    <property type="entry name" value="Fumarylacetoacetase_C_sf"/>
</dbReference>
<proteinExistence type="inferred from homology"/>
<dbReference type="SUPFAM" id="SSF56529">
    <property type="entry name" value="FAH"/>
    <property type="match status" value="1"/>
</dbReference>
<feature type="domain" description="Fumarylacetoacetase-like C-terminal" evidence="3">
    <location>
        <begin position="69"/>
        <end position="297"/>
    </location>
</feature>
<evidence type="ECO:0000256" key="2">
    <source>
        <dbReference type="ARBA" id="ARBA00022723"/>
    </source>
</evidence>
<evidence type="ECO:0000256" key="1">
    <source>
        <dbReference type="ARBA" id="ARBA00010211"/>
    </source>
</evidence>
<name>A0A2N0AK30_9LEPT</name>
<sequence>MATNYIRFEKDKKVDWAKWENGKIFSLFTGDLSTKEFLEFVKTKPTIPDSSAYTLADISILSPITAPCQIICQGANYKQHLIESGLDPNEKNYNLFFTKSDASLSPAHGKVVRPSHIKLLDYEIELGLVFGKSINQPLEINSSNISEYVSAIFMANDISARDVQLPQMQWYKGKSYRSFLPAGPILAVLDQSDFSLLDNLELTLLVNDRIRQHDTIAGLVYKPSETIQELSHFCDINPGDILLTGTPSGCALRAPGKLLQKIAALLPEKKKWDLFVKGQLKRTEYLQPGDTIRSSIRTADRRIDLGDQELIVVNEYENNK</sequence>
<keyword evidence="2" id="KW-0479">Metal-binding</keyword>
<dbReference type="InterPro" id="IPR051121">
    <property type="entry name" value="FAH"/>
</dbReference>
<evidence type="ECO:0000313" key="4">
    <source>
        <dbReference type="EMBL" id="PJZ84665.1"/>
    </source>
</evidence>
<dbReference type="EMBL" id="NPDX01000002">
    <property type="protein sequence ID" value="PJZ84665.1"/>
    <property type="molecule type" value="Genomic_DNA"/>
</dbReference>
<dbReference type="GO" id="GO:0016787">
    <property type="term" value="F:hydrolase activity"/>
    <property type="evidence" value="ECO:0007669"/>
    <property type="project" value="UniProtKB-KW"/>
</dbReference>
<dbReference type="AlphaFoldDB" id="A0A2N0AK30"/>
<dbReference type="PANTHER" id="PTHR42796:SF4">
    <property type="entry name" value="FUMARYLACETOACETATE HYDROLASE DOMAIN-CONTAINING PROTEIN 2A"/>
    <property type="match status" value="1"/>
</dbReference>
<gene>
    <name evidence="4" type="ORF">CH364_11730</name>
</gene>
<dbReference type="Proteomes" id="UP000232145">
    <property type="component" value="Unassembled WGS sequence"/>
</dbReference>
<dbReference type="GO" id="GO:0044281">
    <property type="term" value="P:small molecule metabolic process"/>
    <property type="evidence" value="ECO:0007669"/>
    <property type="project" value="UniProtKB-ARBA"/>
</dbReference>
<reference evidence="4 5" key="1">
    <citation type="submission" date="2017-07" db="EMBL/GenBank/DDBJ databases">
        <title>Leptospira spp. isolated from tropical soils.</title>
        <authorList>
            <person name="Thibeaux R."/>
            <person name="Iraola G."/>
            <person name="Ferres I."/>
            <person name="Bierque E."/>
            <person name="Girault D."/>
            <person name="Soupe-Gilbert M.-E."/>
            <person name="Picardeau M."/>
            <person name="Goarant C."/>
        </authorList>
    </citation>
    <scope>NUCLEOTIDE SEQUENCE [LARGE SCALE GENOMIC DNA]</scope>
    <source>
        <strain evidence="4 5">FH2-B-A1</strain>
    </source>
</reference>
<dbReference type="PANTHER" id="PTHR42796">
    <property type="entry name" value="FUMARYLACETOACETATE HYDROLASE DOMAIN-CONTAINING PROTEIN 2A-RELATED"/>
    <property type="match status" value="1"/>
</dbReference>
<dbReference type="OrthoDB" id="9805307at2"/>